<evidence type="ECO:0000313" key="2">
    <source>
        <dbReference type="EMBL" id="MFC3454016.1"/>
    </source>
</evidence>
<evidence type="ECO:0000313" key="3">
    <source>
        <dbReference type="Proteomes" id="UP001595645"/>
    </source>
</evidence>
<feature type="region of interest" description="Disordered" evidence="1">
    <location>
        <begin position="1"/>
        <end position="22"/>
    </location>
</feature>
<sequence>MTDSLEEGRHAPSEEIPSLGDRGQKLWDAMTASWSPSPIHREQLVELCRMADRLEKLDRQLKGEDWLRFWSRNDDGTEVTVYVDKVLSEARELANAFRTLGADLVKAAGVKKDPTAKGGGKLASVTALIPSAPAAR</sequence>
<evidence type="ECO:0000256" key="1">
    <source>
        <dbReference type="SAM" id="MobiDB-lite"/>
    </source>
</evidence>
<dbReference type="RefSeq" id="WP_378243154.1">
    <property type="nucleotide sequence ID" value="NZ_JBHRWK010000059.1"/>
</dbReference>
<reference evidence="3" key="1">
    <citation type="journal article" date="2019" name="Int. J. Syst. Evol. Microbiol.">
        <title>The Global Catalogue of Microorganisms (GCM) 10K type strain sequencing project: providing services to taxonomists for standard genome sequencing and annotation.</title>
        <authorList>
            <consortium name="The Broad Institute Genomics Platform"/>
            <consortium name="The Broad Institute Genome Sequencing Center for Infectious Disease"/>
            <person name="Wu L."/>
            <person name="Ma J."/>
        </authorList>
    </citation>
    <scope>NUCLEOTIDE SEQUENCE [LARGE SCALE GENOMIC DNA]</scope>
    <source>
        <strain evidence="3">CGMCC 4.7676</strain>
    </source>
</reference>
<keyword evidence="3" id="KW-1185">Reference proteome</keyword>
<comment type="caution">
    <text evidence="2">The sequence shown here is derived from an EMBL/GenBank/DDBJ whole genome shotgun (WGS) entry which is preliminary data.</text>
</comment>
<dbReference type="Proteomes" id="UP001595645">
    <property type="component" value="Unassembled WGS sequence"/>
</dbReference>
<organism evidence="2 3">
    <name type="scientific">Amycolatopsis speibonae</name>
    <dbReference type="NCBI Taxonomy" id="1450224"/>
    <lineage>
        <taxon>Bacteria</taxon>
        <taxon>Bacillati</taxon>
        <taxon>Actinomycetota</taxon>
        <taxon>Actinomycetes</taxon>
        <taxon>Pseudonocardiales</taxon>
        <taxon>Pseudonocardiaceae</taxon>
        <taxon>Amycolatopsis</taxon>
    </lineage>
</organism>
<name>A0ABV7P4J5_9PSEU</name>
<protein>
    <recommendedName>
        <fullName evidence="4">Terminase small subunit</fullName>
    </recommendedName>
</protein>
<dbReference type="EMBL" id="JBHRWK010000059">
    <property type="protein sequence ID" value="MFC3454016.1"/>
    <property type="molecule type" value="Genomic_DNA"/>
</dbReference>
<proteinExistence type="predicted"/>
<gene>
    <name evidence="2" type="ORF">ACFOSH_31655</name>
</gene>
<evidence type="ECO:0008006" key="4">
    <source>
        <dbReference type="Google" id="ProtNLM"/>
    </source>
</evidence>
<accession>A0ABV7P4J5</accession>
<feature type="compositionally biased region" description="Basic and acidic residues" evidence="1">
    <location>
        <begin position="1"/>
        <end position="13"/>
    </location>
</feature>